<dbReference type="AlphaFoldDB" id="A0A7W8YBG3"/>
<accession>A0A7W8YBG3</accession>
<protein>
    <submittedName>
        <fullName evidence="2">GT2 family glycosyltransferase</fullName>
    </submittedName>
</protein>
<dbReference type="RefSeq" id="WP_183641564.1">
    <property type="nucleotide sequence ID" value="NZ_JACHBL010000001.1"/>
</dbReference>
<organism evidence="2 3">
    <name type="scientific">Neomicrococcus lactis</name>
    <dbReference type="NCBI Taxonomy" id="732241"/>
    <lineage>
        <taxon>Bacteria</taxon>
        <taxon>Bacillati</taxon>
        <taxon>Actinomycetota</taxon>
        <taxon>Actinomycetes</taxon>
        <taxon>Micrococcales</taxon>
        <taxon>Micrococcaceae</taxon>
        <taxon>Neomicrococcus</taxon>
    </lineage>
</organism>
<comment type="caution">
    <text evidence="2">The sequence shown here is derived from an EMBL/GenBank/DDBJ whole genome shotgun (WGS) entry which is preliminary data.</text>
</comment>
<keyword evidence="2" id="KW-0808">Transferase</keyword>
<evidence type="ECO:0000313" key="3">
    <source>
        <dbReference type="Proteomes" id="UP000523863"/>
    </source>
</evidence>
<proteinExistence type="predicted"/>
<dbReference type="InterPro" id="IPR001173">
    <property type="entry name" value="Glyco_trans_2-like"/>
</dbReference>
<dbReference type="PANTHER" id="PTHR43179:SF7">
    <property type="entry name" value="RHAMNOSYLTRANSFERASE WBBL"/>
    <property type="match status" value="1"/>
</dbReference>
<sequence length="241" mass="28120">MTIHAPRPVFSVIVPTLQRAKELQQLVQDCADHPLVLEVLVINNAKDPLSWNSPKVRVLQQQENIYVNPAWNLGVRESRGKYLAILNDDVLFNPNLFDLILRWLRVPGIGIIGPNKTSFHPSTGRPFIRPKYQRPYGWGTAMFMRRDAYTAIPEELRVFYGDDWLFLHSPRRNWTFSNFFISTKMSTTAGDSKFSPVITHDQEVWESFEKVPNHPRKLDRKVSEISRAIRHKREPGKYKRQ</sequence>
<gene>
    <name evidence="2" type="ORF">BKA12_001260</name>
</gene>
<name>A0A7W8YBG3_9MICC</name>
<dbReference type="GO" id="GO:0016740">
    <property type="term" value="F:transferase activity"/>
    <property type="evidence" value="ECO:0007669"/>
    <property type="project" value="UniProtKB-KW"/>
</dbReference>
<keyword evidence="3" id="KW-1185">Reference proteome</keyword>
<dbReference type="EMBL" id="JACHBL010000001">
    <property type="protein sequence ID" value="MBB5598180.1"/>
    <property type="molecule type" value="Genomic_DNA"/>
</dbReference>
<reference evidence="2 3" key="1">
    <citation type="submission" date="2020-08" db="EMBL/GenBank/DDBJ databases">
        <title>Sequencing the genomes of 1000 actinobacteria strains.</title>
        <authorList>
            <person name="Klenk H.-P."/>
        </authorList>
    </citation>
    <scope>NUCLEOTIDE SEQUENCE [LARGE SCALE GENOMIC DNA]</scope>
    <source>
        <strain evidence="2 3">DSM 23694</strain>
    </source>
</reference>
<evidence type="ECO:0000259" key="1">
    <source>
        <dbReference type="Pfam" id="PF00535"/>
    </source>
</evidence>
<dbReference type="Proteomes" id="UP000523863">
    <property type="component" value="Unassembled WGS sequence"/>
</dbReference>
<dbReference type="InterPro" id="IPR029044">
    <property type="entry name" value="Nucleotide-diphossugar_trans"/>
</dbReference>
<feature type="domain" description="Glycosyltransferase 2-like" evidence="1">
    <location>
        <begin position="11"/>
        <end position="126"/>
    </location>
</feature>
<evidence type="ECO:0000313" key="2">
    <source>
        <dbReference type="EMBL" id="MBB5598180.1"/>
    </source>
</evidence>
<dbReference type="SUPFAM" id="SSF53448">
    <property type="entry name" value="Nucleotide-diphospho-sugar transferases"/>
    <property type="match status" value="1"/>
</dbReference>
<dbReference type="Gene3D" id="3.90.550.10">
    <property type="entry name" value="Spore Coat Polysaccharide Biosynthesis Protein SpsA, Chain A"/>
    <property type="match status" value="1"/>
</dbReference>
<dbReference type="PANTHER" id="PTHR43179">
    <property type="entry name" value="RHAMNOSYLTRANSFERASE WBBL"/>
    <property type="match status" value="1"/>
</dbReference>
<dbReference type="Pfam" id="PF00535">
    <property type="entry name" value="Glycos_transf_2"/>
    <property type="match status" value="1"/>
</dbReference>